<dbReference type="GO" id="GO:0009099">
    <property type="term" value="P:L-valine biosynthetic process"/>
    <property type="evidence" value="ECO:0007669"/>
    <property type="project" value="TreeGrafter"/>
</dbReference>
<dbReference type="Pfam" id="PF02776">
    <property type="entry name" value="TPP_enzyme_N"/>
    <property type="match status" value="1"/>
</dbReference>
<evidence type="ECO:0000256" key="3">
    <source>
        <dbReference type="ARBA" id="ARBA00023052"/>
    </source>
</evidence>
<comment type="caution">
    <text evidence="8">The sequence shown here is derived from an EMBL/GenBank/DDBJ whole genome shotgun (WGS) entry which is preliminary data.</text>
</comment>
<dbReference type="InterPro" id="IPR012001">
    <property type="entry name" value="Thiamin_PyroP_enz_TPP-bd_dom"/>
</dbReference>
<evidence type="ECO:0000259" key="5">
    <source>
        <dbReference type="Pfam" id="PF00205"/>
    </source>
</evidence>
<dbReference type="InterPro" id="IPR000399">
    <property type="entry name" value="TPP-bd_CS"/>
</dbReference>
<dbReference type="SUPFAM" id="SSF52467">
    <property type="entry name" value="DHS-like NAD/FAD-binding domain"/>
    <property type="match status" value="1"/>
</dbReference>
<dbReference type="PANTHER" id="PTHR18968">
    <property type="entry name" value="THIAMINE PYROPHOSPHATE ENZYMES"/>
    <property type="match status" value="1"/>
</dbReference>
<dbReference type="Proteomes" id="UP000037210">
    <property type="component" value="Unassembled WGS sequence"/>
</dbReference>
<keyword evidence="3 4" id="KW-0786">Thiamine pyrophosphate</keyword>
<dbReference type="InterPro" id="IPR012000">
    <property type="entry name" value="Thiamin_PyroP_enz_cen_dom"/>
</dbReference>
<dbReference type="Gene3D" id="3.40.50.1220">
    <property type="entry name" value="TPP-binding domain"/>
    <property type="match status" value="1"/>
</dbReference>
<evidence type="ECO:0000256" key="1">
    <source>
        <dbReference type="ARBA" id="ARBA00001964"/>
    </source>
</evidence>
<dbReference type="SUPFAM" id="SSF52518">
    <property type="entry name" value="Thiamin diphosphate-binding fold (THDP-binding)"/>
    <property type="match status" value="2"/>
</dbReference>
<dbReference type="InterPro" id="IPR029061">
    <property type="entry name" value="THDP-binding"/>
</dbReference>
<gene>
    <name evidence="8" type="ORF">AC482_01250</name>
</gene>
<dbReference type="NCBIfam" id="NF004807">
    <property type="entry name" value="PRK06154.1"/>
    <property type="match status" value="1"/>
</dbReference>
<evidence type="ECO:0000259" key="6">
    <source>
        <dbReference type="Pfam" id="PF02775"/>
    </source>
</evidence>
<sequence length="542" mass="59119">MKGAEIEAKILKAEGVEFVALFPDQSLANALAEEGIRTIMPRQERVGINMADGYSRISNGRRIGVCSMQPEAGIQNSFAGVAQAYADSTPILVLPEGTARRSYRTFPMVDVHASFRGVTKWIETIWSAGMIPELMRRAFTYLRSGRGGPVLLDMPGDVATEEMGDERLRYAPVKGWRMGPDPRDVEVAVRAIAAAKSPVIVAGQGILYAEAWDELRELAELLQIPVMTTICGKSAFPESHPLALGLAASFHTEMASRYLAKADLVFAAGSSLTDYFVGFPLPIPAGAKIIQLTNDEYDINKHHLVDHAVMGDAKLALRAMVDEAGRRGAAKKRGTLAEEIADVKRSWMGKWMPKFESDEAPINPYRVLWDLMHALDRENSIVTAEAGMSRNSFAVFWEATVPRSYVGWGHTTTLGFSLGMAMGAKLAAPERLAVNVMGDGGFGMVGMDFETSVREEIPILTIVSNNSTLSTIDLYPAAHERYSLGRMTGNYADLAESLGGHGERVEEPDEITPAVKRAVKSVRSGRSALLEFITRLETARPP</sequence>
<evidence type="ECO:0000259" key="7">
    <source>
        <dbReference type="Pfam" id="PF02776"/>
    </source>
</evidence>
<dbReference type="GO" id="GO:0050660">
    <property type="term" value="F:flavin adenine dinucleotide binding"/>
    <property type="evidence" value="ECO:0007669"/>
    <property type="project" value="TreeGrafter"/>
</dbReference>
<evidence type="ECO:0000313" key="8">
    <source>
        <dbReference type="EMBL" id="KON31277.1"/>
    </source>
</evidence>
<evidence type="ECO:0000256" key="4">
    <source>
        <dbReference type="RuleBase" id="RU362132"/>
    </source>
</evidence>
<dbReference type="GO" id="GO:0000287">
    <property type="term" value="F:magnesium ion binding"/>
    <property type="evidence" value="ECO:0007669"/>
    <property type="project" value="InterPro"/>
</dbReference>
<dbReference type="Pfam" id="PF02775">
    <property type="entry name" value="TPP_enzyme_C"/>
    <property type="match status" value="1"/>
</dbReference>
<dbReference type="EMBL" id="LFWZ01000008">
    <property type="protein sequence ID" value="KON31277.1"/>
    <property type="molecule type" value="Genomic_DNA"/>
</dbReference>
<comment type="similarity">
    <text evidence="2 4">Belongs to the TPP enzyme family.</text>
</comment>
<feature type="domain" description="Thiamine pyrophosphate enzyme central" evidence="5">
    <location>
        <begin position="186"/>
        <end position="319"/>
    </location>
</feature>
<dbReference type="Gene3D" id="3.40.50.970">
    <property type="match status" value="2"/>
</dbReference>
<dbReference type="InterPro" id="IPR045229">
    <property type="entry name" value="TPP_enz"/>
</dbReference>
<dbReference type="GO" id="GO:0003984">
    <property type="term" value="F:acetolactate synthase activity"/>
    <property type="evidence" value="ECO:0007669"/>
    <property type="project" value="TreeGrafter"/>
</dbReference>
<accession>A0A0M0BRQ8</accession>
<dbReference type="GO" id="GO:0005948">
    <property type="term" value="C:acetolactate synthase complex"/>
    <property type="evidence" value="ECO:0007669"/>
    <property type="project" value="TreeGrafter"/>
</dbReference>
<organism evidence="8 9">
    <name type="scientific">miscellaneous Crenarchaeota group-15 archaeon DG-45</name>
    <dbReference type="NCBI Taxonomy" id="1685127"/>
    <lineage>
        <taxon>Archaea</taxon>
        <taxon>Candidatus Bathyarchaeota</taxon>
        <taxon>MCG-15</taxon>
    </lineage>
</organism>
<dbReference type="PANTHER" id="PTHR18968:SF13">
    <property type="entry name" value="ACETOLACTATE SYNTHASE CATALYTIC SUBUNIT, MITOCHONDRIAL"/>
    <property type="match status" value="1"/>
</dbReference>
<dbReference type="GO" id="GO:0044272">
    <property type="term" value="P:sulfur compound biosynthetic process"/>
    <property type="evidence" value="ECO:0007669"/>
    <property type="project" value="UniProtKB-ARBA"/>
</dbReference>
<feature type="domain" description="Thiamine pyrophosphate enzyme TPP-binding" evidence="6">
    <location>
        <begin position="386"/>
        <end position="530"/>
    </location>
</feature>
<evidence type="ECO:0008006" key="10">
    <source>
        <dbReference type="Google" id="ProtNLM"/>
    </source>
</evidence>
<evidence type="ECO:0000256" key="2">
    <source>
        <dbReference type="ARBA" id="ARBA00007812"/>
    </source>
</evidence>
<name>A0A0M0BRQ8_9ARCH</name>
<protein>
    <recommendedName>
        <fullName evidence="10">Thiamine pyrophosphate-requiring protein</fullName>
    </recommendedName>
</protein>
<comment type="cofactor">
    <cofactor evidence="1">
        <name>thiamine diphosphate</name>
        <dbReference type="ChEBI" id="CHEBI:58937"/>
    </cofactor>
</comment>
<dbReference type="GO" id="GO:0030976">
    <property type="term" value="F:thiamine pyrophosphate binding"/>
    <property type="evidence" value="ECO:0007669"/>
    <property type="project" value="InterPro"/>
</dbReference>
<dbReference type="InterPro" id="IPR011766">
    <property type="entry name" value="TPP_enzyme_TPP-bd"/>
</dbReference>
<dbReference type="PROSITE" id="PS00187">
    <property type="entry name" value="TPP_ENZYMES"/>
    <property type="match status" value="1"/>
</dbReference>
<dbReference type="AlphaFoldDB" id="A0A0M0BRQ8"/>
<dbReference type="CDD" id="cd07035">
    <property type="entry name" value="TPP_PYR_POX_like"/>
    <property type="match status" value="1"/>
</dbReference>
<evidence type="ECO:0000313" key="9">
    <source>
        <dbReference type="Proteomes" id="UP000037210"/>
    </source>
</evidence>
<feature type="domain" description="Thiamine pyrophosphate enzyme N-terminal TPP-binding" evidence="7">
    <location>
        <begin position="1"/>
        <end position="104"/>
    </location>
</feature>
<reference evidence="8 9" key="1">
    <citation type="submission" date="2015-06" db="EMBL/GenBank/DDBJ databases">
        <title>New insights into the roles of widespread benthic archaea in carbon and nitrogen cycling.</title>
        <authorList>
            <person name="Lazar C.S."/>
            <person name="Baker B.J."/>
            <person name="Seitz K.W."/>
            <person name="Hyde A.S."/>
            <person name="Dick G.J."/>
            <person name="Hinrichs K.-U."/>
            <person name="Teske A.P."/>
        </authorList>
    </citation>
    <scope>NUCLEOTIDE SEQUENCE [LARGE SCALE GENOMIC DNA]</scope>
    <source>
        <strain evidence="8">DG-45</strain>
    </source>
</reference>
<dbReference type="Pfam" id="PF00205">
    <property type="entry name" value="TPP_enzyme_M"/>
    <property type="match status" value="1"/>
</dbReference>
<dbReference type="InterPro" id="IPR029035">
    <property type="entry name" value="DHS-like_NAD/FAD-binding_dom"/>
</dbReference>
<proteinExistence type="inferred from homology"/>
<dbReference type="GO" id="GO:0009097">
    <property type="term" value="P:isoleucine biosynthetic process"/>
    <property type="evidence" value="ECO:0007669"/>
    <property type="project" value="TreeGrafter"/>
</dbReference>